<dbReference type="InterPro" id="IPR045584">
    <property type="entry name" value="Pilin-like"/>
</dbReference>
<comment type="subcellular location">
    <subcellularLocation>
        <location evidence="2">Cell outer membrane</location>
    </subcellularLocation>
    <subcellularLocation>
        <location evidence="1">Cell surface</location>
    </subcellularLocation>
</comment>
<dbReference type="Pfam" id="PF03895">
    <property type="entry name" value="YadA_anchor"/>
    <property type="match status" value="1"/>
</dbReference>
<proteinExistence type="predicted"/>
<dbReference type="InterPro" id="IPR005594">
    <property type="entry name" value="YadA_C"/>
</dbReference>
<accession>A0ABR5YSL1</accession>
<dbReference type="Proteomes" id="UP000076880">
    <property type="component" value="Unassembled WGS sequence"/>
</dbReference>
<evidence type="ECO:0000256" key="6">
    <source>
        <dbReference type="ARBA" id="ARBA00023136"/>
    </source>
</evidence>
<evidence type="ECO:0000256" key="1">
    <source>
        <dbReference type="ARBA" id="ARBA00004241"/>
    </source>
</evidence>
<protein>
    <recommendedName>
        <fullName evidence="8">Trimeric autotransporter adhesin YadA-like C-terminal membrane anchor domain-containing protein</fullName>
    </recommendedName>
</protein>
<feature type="domain" description="Trimeric autotransporter adhesin YadA-like C-terminal membrane anchor" evidence="8">
    <location>
        <begin position="123"/>
        <end position="173"/>
    </location>
</feature>
<evidence type="ECO:0000256" key="7">
    <source>
        <dbReference type="ARBA" id="ARBA00023237"/>
    </source>
</evidence>
<keyword evidence="5" id="KW-0732">Signal</keyword>
<comment type="caution">
    <text evidence="9">The sequence shown here is derived from an EMBL/GenBank/DDBJ whole genome shotgun (WGS) entry which is preliminary data.</text>
</comment>
<dbReference type="EMBL" id="LVVA01000005">
    <property type="protein sequence ID" value="KZR34990.1"/>
    <property type="molecule type" value="Genomic_DNA"/>
</dbReference>
<evidence type="ECO:0000256" key="3">
    <source>
        <dbReference type="ARBA" id="ARBA00022452"/>
    </source>
</evidence>
<gene>
    <name evidence="9" type="ORF">A3466_17805</name>
</gene>
<sequence>MNQTISTAKNDAVASSGAYTDEQIKQNNSVINQTISTAKNDAVAVSKNFTEFKYSQSIDYAKNAALTSEKNANAYTDEKFRQMDKNVNSKFRGLNNKIEQAEKRLNAGLAGVAALASIPYINDSHFSYGIGLGNYQNGNALAAGVQLKIADNASIRLNTSWDSSNNSAIGIGIAGGL</sequence>
<evidence type="ECO:0000256" key="4">
    <source>
        <dbReference type="ARBA" id="ARBA00022692"/>
    </source>
</evidence>
<keyword evidence="7" id="KW-0998">Cell outer membrane</keyword>
<evidence type="ECO:0000259" key="8">
    <source>
        <dbReference type="Pfam" id="PF03895"/>
    </source>
</evidence>
<evidence type="ECO:0000313" key="10">
    <source>
        <dbReference type="Proteomes" id="UP000076880"/>
    </source>
</evidence>
<evidence type="ECO:0000313" key="9">
    <source>
        <dbReference type="EMBL" id="KZR34990.1"/>
    </source>
</evidence>
<dbReference type="SUPFAM" id="SSF54523">
    <property type="entry name" value="Pili subunits"/>
    <property type="match status" value="1"/>
</dbReference>
<evidence type="ECO:0000256" key="2">
    <source>
        <dbReference type="ARBA" id="ARBA00004442"/>
    </source>
</evidence>
<dbReference type="Gene3D" id="3.30.1300.30">
    <property type="entry name" value="GSPII I/J protein-like"/>
    <property type="match status" value="1"/>
</dbReference>
<keyword evidence="6" id="KW-0472">Membrane</keyword>
<keyword evidence="3" id="KW-1134">Transmembrane beta strand</keyword>
<keyword evidence="10" id="KW-1185">Reference proteome</keyword>
<name>A0ABR5YSL1_9ENTR</name>
<reference evidence="10" key="1">
    <citation type="submission" date="2016-03" db="EMBL/GenBank/DDBJ databases">
        <title>WGS of SAMN04393274.</title>
        <authorList>
            <person name="Adams M."/>
            <person name="Sutton G."/>
            <person name="Nelson K."/>
            <person name="Thaden J."/>
            <person name="Fowler V."/>
            <person name="Mccorrison J."/>
            <person name="Sanka R."/>
            <person name="Brinkac L."/>
            <person name="Nierman W."/>
        </authorList>
    </citation>
    <scope>NUCLEOTIDE SEQUENCE [LARGE SCALE GENOMIC DNA]</scope>
    <source>
        <strain evidence="10">GN06232</strain>
    </source>
</reference>
<keyword evidence="4" id="KW-0812">Transmembrane</keyword>
<evidence type="ECO:0000256" key="5">
    <source>
        <dbReference type="ARBA" id="ARBA00022729"/>
    </source>
</evidence>
<organism evidence="9 10">
    <name type="scientific">Enterobacter genomosp. S</name>
    <dbReference type="NCBI Taxonomy" id="2364151"/>
    <lineage>
        <taxon>Bacteria</taxon>
        <taxon>Pseudomonadati</taxon>
        <taxon>Pseudomonadota</taxon>
        <taxon>Gammaproteobacteria</taxon>
        <taxon>Enterobacterales</taxon>
        <taxon>Enterobacteriaceae</taxon>
        <taxon>Enterobacter</taxon>
        <taxon>Enterobacter cloacae complex</taxon>
        <taxon>Enterobacter cloacae complex clade S</taxon>
    </lineage>
</organism>